<evidence type="ECO:0000313" key="2">
    <source>
        <dbReference type="EMBL" id="QOW21994.1"/>
    </source>
</evidence>
<dbReference type="EMBL" id="CP063657">
    <property type="protein sequence ID" value="QOW21994.1"/>
    <property type="molecule type" value="Genomic_DNA"/>
</dbReference>
<dbReference type="Proteomes" id="UP000593932">
    <property type="component" value="Chromosome"/>
</dbReference>
<dbReference type="RefSeq" id="WP_194034545.1">
    <property type="nucleotide sequence ID" value="NZ_CP063657.1"/>
</dbReference>
<organism evidence="2 3">
    <name type="scientific">Novilysobacter avium</name>
    <dbReference type="NCBI Taxonomy" id="2781023"/>
    <lineage>
        <taxon>Bacteria</taxon>
        <taxon>Pseudomonadati</taxon>
        <taxon>Pseudomonadota</taxon>
        <taxon>Gammaproteobacteria</taxon>
        <taxon>Lysobacterales</taxon>
        <taxon>Lysobacteraceae</taxon>
        <taxon>Novilysobacter</taxon>
    </lineage>
</organism>
<keyword evidence="3" id="KW-1185">Reference proteome</keyword>
<name>A0A7S6ZUS6_9GAMM</name>
<reference evidence="2 3" key="1">
    <citation type="submission" date="2020-10" db="EMBL/GenBank/DDBJ databases">
        <title>complete genome sequencing of Lysobacter sp. H23M41.</title>
        <authorList>
            <person name="Bae J.-W."/>
            <person name="Lee S.-Y."/>
        </authorList>
    </citation>
    <scope>NUCLEOTIDE SEQUENCE [LARGE SCALE GENOMIC DNA]</scope>
    <source>
        <strain evidence="2 3">H23M41</strain>
    </source>
</reference>
<evidence type="ECO:0000313" key="3">
    <source>
        <dbReference type="Proteomes" id="UP000593932"/>
    </source>
</evidence>
<feature type="transmembrane region" description="Helical" evidence="1">
    <location>
        <begin position="60"/>
        <end position="78"/>
    </location>
</feature>
<keyword evidence="1" id="KW-0812">Transmembrane</keyword>
<feature type="transmembrane region" description="Helical" evidence="1">
    <location>
        <begin position="35"/>
        <end position="54"/>
    </location>
</feature>
<sequence length="83" mass="8868">MDKKQASVASRVVMSEAIVEQARQRERLQPKPVKPWWQALGLGLAGFGVGLAMGSSEGKGLLYAFIGFGIGVAIVAVISRARR</sequence>
<keyword evidence="1" id="KW-1133">Transmembrane helix</keyword>
<evidence type="ECO:0000256" key="1">
    <source>
        <dbReference type="SAM" id="Phobius"/>
    </source>
</evidence>
<proteinExistence type="predicted"/>
<protein>
    <submittedName>
        <fullName evidence="2">Uncharacterized protein</fullName>
    </submittedName>
</protein>
<gene>
    <name evidence="2" type="ORF">INQ42_12460</name>
</gene>
<keyword evidence="1" id="KW-0472">Membrane</keyword>
<accession>A0A7S6ZUS6</accession>